<feature type="region of interest" description="Disordered" evidence="1">
    <location>
        <begin position="120"/>
        <end position="214"/>
    </location>
</feature>
<name>A0A8X7R7F2_BRACI</name>
<reference evidence="2 3" key="1">
    <citation type="submission" date="2020-02" db="EMBL/GenBank/DDBJ databases">
        <authorList>
            <person name="Ma Q."/>
            <person name="Huang Y."/>
            <person name="Song X."/>
            <person name="Pei D."/>
        </authorList>
    </citation>
    <scope>NUCLEOTIDE SEQUENCE [LARGE SCALE GENOMIC DNA]</scope>
    <source>
        <strain evidence="2">Sxm20200214</strain>
        <tissue evidence="2">Leaf</tissue>
    </source>
</reference>
<dbReference type="EMBL" id="JAAMPC010000011">
    <property type="protein sequence ID" value="KAG2282687.1"/>
    <property type="molecule type" value="Genomic_DNA"/>
</dbReference>
<proteinExistence type="predicted"/>
<evidence type="ECO:0000256" key="1">
    <source>
        <dbReference type="SAM" id="MobiDB-lite"/>
    </source>
</evidence>
<organism evidence="2 3">
    <name type="scientific">Brassica carinata</name>
    <name type="common">Ethiopian mustard</name>
    <name type="synonym">Abyssinian cabbage</name>
    <dbReference type="NCBI Taxonomy" id="52824"/>
    <lineage>
        <taxon>Eukaryota</taxon>
        <taxon>Viridiplantae</taxon>
        <taxon>Streptophyta</taxon>
        <taxon>Embryophyta</taxon>
        <taxon>Tracheophyta</taxon>
        <taxon>Spermatophyta</taxon>
        <taxon>Magnoliopsida</taxon>
        <taxon>eudicotyledons</taxon>
        <taxon>Gunneridae</taxon>
        <taxon>Pentapetalae</taxon>
        <taxon>rosids</taxon>
        <taxon>malvids</taxon>
        <taxon>Brassicales</taxon>
        <taxon>Brassicaceae</taxon>
        <taxon>Brassiceae</taxon>
        <taxon>Brassica</taxon>
    </lineage>
</organism>
<evidence type="ECO:0000313" key="2">
    <source>
        <dbReference type="EMBL" id="KAG2282687.1"/>
    </source>
</evidence>
<evidence type="ECO:0000313" key="3">
    <source>
        <dbReference type="Proteomes" id="UP000886595"/>
    </source>
</evidence>
<keyword evidence="3" id="KW-1185">Reference proteome</keyword>
<dbReference type="AlphaFoldDB" id="A0A8X7R7F2"/>
<sequence length="282" mass="32030">MSTTTLFQSSSHDALRRINDQGIIAACHYGAEYETEYSHRSNLTLQHRSTIPTKYRPTYQGKNRLTVAQKIGRTTTTSLLWQHTPDTTCIRRSMMKIMRRNELHSTGQFLMRKTNFYIIPPGGGTHHRSTTSSPSIDGSQPKSINIRDTPIDQQQETAADRQPPAHRSTSTSHIPSADAKIDIARLNALRPKPKPSDNPPRQSIPSDDAAGPMEVDMRNKETEEDITRMFVKLEKMSKRVTLNKKSDLGNLQYHVEPSRNYSPSWIVLEELRGIVRPRGADW</sequence>
<accession>A0A8X7R7F2</accession>
<comment type="caution">
    <text evidence="2">The sequence shown here is derived from an EMBL/GenBank/DDBJ whole genome shotgun (WGS) entry which is preliminary data.</text>
</comment>
<gene>
    <name evidence="2" type="ORF">Bca52824_053907</name>
</gene>
<protein>
    <submittedName>
        <fullName evidence="2">Uncharacterized protein</fullName>
    </submittedName>
</protein>
<dbReference type="Proteomes" id="UP000886595">
    <property type="component" value="Unassembled WGS sequence"/>
</dbReference>
<feature type="compositionally biased region" description="Polar residues" evidence="1">
    <location>
        <begin position="130"/>
        <end position="143"/>
    </location>
</feature>